<reference evidence="1" key="1">
    <citation type="submission" date="2018-01" db="EMBL/GenBank/DDBJ databases">
        <authorList>
            <person name="Mao J.F."/>
        </authorList>
    </citation>
    <scope>NUCLEOTIDE SEQUENCE</scope>
    <source>
        <strain evidence="1">Huo1</strain>
        <tissue evidence="1">Leaf</tissue>
    </source>
</reference>
<organism evidence="1">
    <name type="scientific">Salvia splendens</name>
    <name type="common">Scarlet sage</name>
    <dbReference type="NCBI Taxonomy" id="180675"/>
    <lineage>
        <taxon>Eukaryota</taxon>
        <taxon>Viridiplantae</taxon>
        <taxon>Streptophyta</taxon>
        <taxon>Embryophyta</taxon>
        <taxon>Tracheophyta</taxon>
        <taxon>Spermatophyta</taxon>
        <taxon>Magnoliopsida</taxon>
        <taxon>eudicotyledons</taxon>
        <taxon>Gunneridae</taxon>
        <taxon>Pentapetalae</taxon>
        <taxon>asterids</taxon>
        <taxon>lamiids</taxon>
        <taxon>Lamiales</taxon>
        <taxon>Lamiaceae</taxon>
        <taxon>Nepetoideae</taxon>
        <taxon>Mentheae</taxon>
        <taxon>Salviinae</taxon>
        <taxon>Salvia</taxon>
        <taxon>Salvia subgen. Calosphace</taxon>
        <taxon>core Calosphace</taxon>
    </lineage>
</organism>
<reference evidence="1" key="2">
    <citation type="submission" date="2020-08" db="EMBL/GenBank/DDBJ databases">
        <title>Plant Genome Project.</title>
        <authorList>
            <person name="Zhang R.-G."/>
        </authorList>
    </citation>
    <scope>NUCLEOTIDE SEQUENCE</scope>
    <source>
        <strain evidence="1">Huo1</strain>
        <tissue evidence="1">Leaf</tissue>
    </source>
</reference>
<gene>
    <name evidence="1" type="ORF">SASPL_105167</name>
</gene>
<keyword evidence="2" id="KW-1185">Reference proteome</keyword>
<proteinExistence type="predicted"/>
<name>A0A8X8YIT0_SALSN</name>
<accession>A0A8X8YIT0</accession>
<dbReference type="Proteomes" id="UP000298416">
    <property type="component" value="Unassembled WGS sequence"/>
</dbReference>
<evidence type="ECO:0000313" key="2">
    <source>
        <dbReference type="Proteomes" id="UP000298416"/>
    </source>
</evidence>
<evidence type="ECO:0000313" key="1">
    <source>
        <dbReference type="EMBL" id="KAG6433553.1"/>
    </source>
</evidence>
<protein>
    <submittedName>
        <fullName evidence="1">Uncharacterized protein</fullName>
    </submittedName>
</protein>
<comment type="caution">
    <text evidence="1">The sequence shown here is derived from an EMBL/GenBank/DDBJ whole genome shotgun (WGS) entry which is preliminary data.</text>
</comment>
<dbReference type="AlphaFoldDB" id="A0A8X8YIT0"/>
<dbReference type="EMBL" id="PNBA02000002">
    <property type="protein sequence ID" value="KAG6433553.1"/>
    <property type="molecule type" value="Genomic_DNA"/>
</dbReference>
<sequence length="322" mass="36006">MIMKSTVERQDMQELGRPPDRWNDVLKMTSGLSPNDDGNMIEVVPCHTQGREMVLGNFYLDQVDRTIKRYYATVEATGFSGGIWLLWDDFWHAEILATASQYIQVCIWDERNMNFLVMAVYRHPAPVLRNMLWEQLARNEGEAQRTVLEVCADVCADILGILGSGMMDGRMNIERHSVSSLSSNPSQSRERTFKLLRHGACFLMTRHVHVRLLSDLMGMELLSDLVIYLLTGSQLLGANGQDDGPVVLNMIPGEAEGECFEDALSRVRRCVGGGTAIENAGIEVVSHSIPVNLRCPSLKQRTVYSSTIILVKNVAMKGLAFL</sequence>